<keyword evidence="1" id="KW-0472">Membrane</keyword>
<evidence type="ECO:0000256" key="1">
    <source>
        <dbReference type="SAM" id="Phobius"/>
    </source>
</evidence>
<dbReference type="RefSeq" id="XP_025340704.1">
    <property type="nucleotide sequence ID" value="XM_025487256.1"/>
</dbReference>
<sequence length="383" mass="43720">MKVTLQGPNDWFDYTREFLNTCEQAAKGSTGNMLSKVPEKWPYGKTDYYVSIFGYCRKSEGSKPVCHRTSAQYPFEVIMRDIGSVIAEQTLERKSEIKKTAENWKDQSILALNQAIRASSSGEVNKYDKFKLKCTVDSPDTWYDYARSVLEAFEEISPGCTDNMAASIPKTWSRGRTVYFCTAWGFIKADSTSSLSKLGNLEIAPLRLIIHDIISMMLEDQVPGKQKSQYYASSWIRQFNEAYYKCENVLDEFRKRNLRNLNEGEDIDGNAIEVFTTLETKIGYDEVIFPYLLVSLGSLFGSCLLFLVPLCYYFMNVLSCMLTLLFLAVLYTGNRKLPASKIGLLNMTKDKNNFGFLLVCIAYFQVLANAIKIYRSYHEDNSC</sequence>
<evidence type="ECO:0000313" key="3">
    <source>
        <dbReference type="Proteomes" id="UP000244309"/>
    </source>
</evidence>
<comment type="caution">
    <text evidence="2">The sequence shown here is derived from an EMBL/GenBank/DDBJ whole genome shotgun (WGS) entry which is preliminary data.</text>
</comment>
<feature type="transmembrane region" description="Helical" evidence="1">
    <location>
        <begin position="354"/>
        <end position="374"/>
    </location>
</feature>
<feature type="transmembrane region" description="Helical" evidence="1">
    <location>
        <begin position="313"/>
        <end position="333"/>
    </location>
</feature>
<gene>
    <name evidence="2" type="ORF">CXQ85_003622</name>
</gene>
<feature type="transmembrane region" description="Helical" evidence="1">
    <location>
        <begin position="288"/>
        <end position="307"/>
    </location>
</feature>
<keyword evidence="1" id="KW-1133">Transmembrane helix</keyword>
<keyword evidence="3" id="KW-1185">Reference proteome</keyword>
<dbReference type="EMBL" id="PKFO01000002">
    <property type="protein sequence ID" value="PVH19764.1"/>
    <property type="molecule type" value="Genomic_DNA"/>
</dbReference>
<reference evidence="2 3" key="1">
    <citation type="submission" date="2017-12" db="EMBL/GenBank/DDBJ databases">
        <title>Genome Sequence of a Multidrug-Resistant Candida haemulonii Isolate from a Patient with Chronic Leg Ulcers in Israel.</title>
        <authorList>
            <person name="Chow N.A."/>
            <person name="Gade L."/>
            <person name="Batra D."/>
            <person name="Rowe L.A."/>
            <person name="Ben-Ami R."/>
            <person name="Loparev V.N."/>
            <person name="Litvintseva A.P."/>
        </authorList>
    </citation>
    <scope>NUCLEOTIDE SEQUENCE [LARGE SCALE GENOMIC DNA]</scope>
    <source>
        <strain evidence="2 3">B11899</strain>
    </source>
</reference>
<dbReference type="Proteomes" id="UP000244309">
    <property type="component" value="Unassembled WGS sequence"/>
</dbReference>
<dbReference type="VEuPathDB" id="FungiDB:CXQ85_003622"/>
<dbReference type="GeneID" id="37008952"/>
<accession>A0A2V1APY3</accession>
<name>A0A2V1APY3_9ASCO</name>
<protein>
    <submittedName>
        <fullName evidence="2">Uncharacterized protein</fullName>
    </submittedName>
</protein>
<proteinExistence type="predicted"/>
<organism evidence="2 3">
    <name type="scientific">Candidozyma haemuli</name>
    <dbReference type="NCBI Taxonomy" id="45357"/>
    <lineage>
        <taxon>Eukaryota</taxon>
        <taxon>Fungi</taxon>
        <taxon>Dikarya</taxon>
        <taxon>Ascomycota</taxon>
        <taxon>Saccharomycotina</taxon>
        <taxon>Pichiomycetes</taxon>
        <taxon>Metschnikowiaceae</taxon>
        <taxon>Candidozyma</taxon>
    </lineage>
</organism>
<keyword evidence="1" id="KW-0812">Transmembrane</keyword>
<evidence type="ECO:0000313" key="2">
    <source>
        <dbReference type="EMBL" id="PVH19764.1"/>
    </source>
</evidence>
<dbReference type="AlphaFoldDB" id="A0A2V1APY3"/>